<keyword evidence="1" id="KW-0472">Membrane</keyword>
<dbReference type="InterPro" id="IPR009574">
    <property type="entry name" value="DUF1189"/>
</dbReference>
<evidence type="ECO:0000256" key="1">
    <source>
        <dbReference type="SAM" id="Phobius"/>
    </source>
</evidence>
<reference evidence="2" key="1">
    <citation type="submission" date="2019-08" db="EMBL/GenBank/DDBJ databases">
        <authorList>
            <person name="Kucharzyk K."/>
            <person name="Murdoch R.W."/>
            <person name="Higgins S."/>
            <person name="Loffler F."/>
        </authorList>
    </citation>
    <scope>NUCLEOTIDE SEQUENCE</scope>
</reference>
<organism evidence="2">
    <name type="scientific">bioreactor metagenome</name>
    <dbReference type="NCBI Taxonomy" id="1076179"/>
    <lineage>
        <taxon>unclassified sequences</taxon>
        <taxon>metagenomes</taxon>
        <taxon>ecological metagenomes</taxon>
    </lineage>
</organism>
<protein>
    <recommendedName>
        <fullName evidence="3">DUF1189 domain-containing protein</fullName>
    </recommendedName>
</protein>
<accession>A0A644WXB3</accession>
<name>A0A644WXB3_9ZZZZ</name>
<evidence type="ECO:0000313" key="2">
    <source>
        <dbReference type="EMBL" id="MPM08251.1"/>
    </source>
</evidence>
<feature type="transmembrane region" description="Helical" evidence="1">
    <location>
        <begin position="169"/>
        <end position="197"/>
    </location>
</feature>
<feature type="transmembrane region" description="Helical" evidence="1">
    <location>
        <begin position="226"/>
        <end position="246"/>
    </location>
</feature>
<evidence type="ECO:0008006" key="3">
    <source>
        <dbReference type="Google" id="ProtNLM"/>
    </source>
</evidence>
<comment type="caution">
    <text evidence="2">The sequence shown here is derived from an EMBL/GenBank/DDBJ whole genome shotgun (WGS) entry which is preliminary data.</text>
</comment>
<dbReference type="AlphaFoldDB" id="A0A644WXB3"/>
<sequence>MKENNINFINKFKISLYNIKKYNDLIILRFSHAIIYSIILSLIAGSILGCINFSNISKFQKLVKTTMENEKYEFELHDGILDFKNSPIKSESGKFMILVDTNIGLEDVDTIRNIIVHKDMAMVILKDGIYTNTGGQKAEYKYSDMSLLVDKINNESLIKSLDYMWIFKYIIFIASIIGTYVSYIFNSLILSLVGLLLSKINNINLKYIDVLKLCIYSMTLPIIIRIFYPLGSLSILIAGVYLILWMNRIRREGTI</sequence>
<feature type="transmembrane region" description="Helical" evidence="1">
    <location>
        <begin position="33"/>
        <end position="54"/>
    </location>
</feature>
<keyword evidence="1" id="KW-0812">Transmembrane</keyword>
<dbReference type="EMBL" id="VSSQ01001430">
    <property type="protein sequence ID" value="MPM08251.1"/>
    <property type="molecule type" value="Genomic_DNA"/>
</dbReference>
<keyword evidence="1" id="KW-1133">Transmembrane helix</keyword>
<proteinExistence type="predicted"/>
<dbReference type="Pfam" id="PF06691">
    <property type="entry name" value="DUF1189"/>
    <property type="match status" value="1"/>
</dbReference>
<gene>
    <name evidence="2" type="ORF">SDC9_54563</name>
</gene>